<dbReference type="InterPro" id="IPR002397">
    <property type="entry name" value="Cyt_P450_B"/>
</dbReference>
<evidence type="ECO:0000256" key="2">
    <source>
        <dbReference type="RuleBase" id="RU000461"/>
    </source>
</evidence>
<keyword evidence="2" id="KW-0560">Oxidoreductase</keyword>
<dbReference type="InterPro" id="IPR017972">
    <property type="entry name" value="Cyt_P450_CS"/>
</dbReference>
<dbReference type="PRINTS" id="PR00359">
    <property type="entry name" value="BP450"/>
</dbReference>
<proteinExistence type="inferred from homology"/>
<dbReference type="PANTHER" id="PTHR46696:SF1">
    <property type="entry name" value="CYTOCHROME P450 YJIB-RELATED"/>
    <property type="match status" value="1"/>
</dbReference>
<dbReference type="Pfam" id="PF00067">
    <property type="entry name" value="p450"/>
    <property type="match status" value="1"/>
</dbReference>
<dbReference type="PROSITE" id="PS00086">
    <property type="entry name" value="CYTOCHROME_P450"/>
    <property type="match status" value="1"/>
</dbReference>
<keyword evidence="2" id="KW-0349">Heme</keyword>
<evidence type="ECO:0000313" key="3">
    <source>
        <dbReference type="EMBL" id="GAA1858333.1"/>
    </source>
</evidence>
<keyword evidence="2" id="KW-0503">Monooxygenase</keyword>
<comment type="caution">
    <text evidence="3">The sequence shown here is derived from an EMBL/GenBank/DDBJ whole genome shotgun (WGS) entry which is preliminary data.</text>
</comment>
<organism evidence="3 4">
    <name type="scientific">Myceligenerans crystallogenes</name>
    <dbReference type="NCBI Taxonomy" id="316335"/>
    <lineage>
        <taxon>Bacteria</taxon>
        <taxon>Bacillati</taxon>
        <taxon>Actinomycetota</taxon>
        <taxon>Actinomycetes</taxon>
        <taxon>Micrococcales</taxon>
        <taxon>Promicromonosporaceae</taxon>
        <taxon>Myceligenerans</taxon>
    </lineage>
</organism>
<keyword evidence="2" id="KW-0479">Metal-binding</keyword>
<gene>
    <name evidence="3" type="ORF">GCM10009751_14760</name>
</gene>
<comment type="similarity">
    <text evidence="1 2">Belongs to the cytochrome P450 family.</text>
</comment>
<dbReference type="InterPro" id="IPR001128">
    <property type="entry name" value="Cyt_P450"/>
</dbReference>
<sequence>MGEELSRPGGRRVALVELTGARDMGKALRELEDEHGSVAPVDLEPGVPGWLVLGHAEVAQVMRLETVFARDPRHWRWYHEGRLLADSVLLPILSPGGREAMYYKDGPEHRRLRTPVDDVLGEFDETTTAAMVRAVADGLIEQFAGRGRAELISEYTVAMSFLSVAAMFGFRRQEGLALMHCALEIFGHGGSAAVGLRTLDRLVLDHVVELRAAPGADLTSKLIRHGGLRDDTEVAHTIVVAICAALEMLVSWSAAALRLMLTDPRFTGRVVGARRGLDDAVDEVLWREPPVAALPARYAVGDWLLGDRMIREGDALVMSLAAANTDPRVHPDAEFDAGNRSHLSFGLGAHSCPARRQARLVVRIAVERLVQRLDLRLVDDDVTWAPSPWSRYPAAMRVEFTPVG</sequence>
<dbReference type="Proteomes" id="UP001501094">
    <property type="component" value="Unassembled WGS sequence"/>
</dbReference>
<dbReference type="RefSeq" id="WP_344101125.1">
    <property type="nucleotide sequence ID" value="NZ_BAAANL010000002.1"/>
</dbReference>
<name>A0ABN2N9S8_9MICO</name>
<dbReference type="Gene3D" id="1.10.630.10">
    <property type="entry name" value="Cytochrome P450"/>
    <property type="match status" value="1"/>
</dbReference>
<dbReference type="SUPFAM" id="SSF48264">
    <property type="entry name" value="Cytochrome P450"/>
    <property type="match status" value="1"/>
</dbReference>
<keyword evidence="2" id="KW-0408">Iron</keyword>
<dbReference type="InterPro" id="IPR036396">
    <property type="entry name" value="Cyt_P450_sf"/>
</dbReference>
<reference evidence="3 4" key="1">
    <citation type="journal article" date="2019" name="Int. J. Syst. Evol. Microbiol.">
        <title>The Global Catalogue of Microorganisms (GCM) 10K type strain sequencing project: providing services to taxonomists for standard genome sequencing and annotation.</title>
        <authorList>
            <consortium name="The Broad Institute Genomics Platform"/>
            <consortium name="The Broad Institute Genome Sequencing Center for Infectious Disease"/>
            <person name="Wu L."/>
            <person name="Ma J."/>
        </authorList>
    </citation>
    <scope>NUCLEOTIDE SEQUENCE [LARGE SCALE GENOMIC DNA]</scope>
    <source>
        <strain evidence="3 4">JCM 14326</strain>
    </source>
</reference>
<dbReference type="EMBL" id="BAAANL010000002">
    <property type="protein sequence ID" value="GAA1858333.1"/>
    <property type="molecule type" value="Genomic_DNA"/>
</dbReference>
<accession>A0ABN2N9S8</accession>
<protein>
    <submittedName>
        <fullName evidence="3">Cytochrome P450</fullName>
    </submittedName>
</protein>
<keyword evidence="4" id="KW-1185">Reference proteome</keyword>
<dbReference type="PANTHER" id="PTHR46696">
    <property type="entry name" value="P450, PUTATIVE (EUROFUNG)-RELATED"/>
    <property type="match status" value="1"/>
</dbReference>
<evidence type="ECO:0000256" key="1">
    <source>
        <dbReference type="ARBA" id="ARBA00010617"/>
    </source>
</evidence>
<evidence type="ECO:0000313" key="4">
    <source>
        <dbReference type="Proteomes" id="UP001501094"/>
    </source>
</evidence>